<accession>A0A8S1MLN0</accession>
<evidence type="ECO:0000256" key="1">
    <source>
        <dbReference type="SAM" id="MobiDB-lite"/>
    </source>
</evidence>
<dbReference type="Proteomes" id="UP000692954">
    <property type="component" value="Unassembled WGS sequence"/>
</dbReference>
<gene>
    <name evidence="3" type="ORF">PSON_ATCC_30995.1.T0420280</name>
</gene>
<reference evidence="3" key="1">
    <citation type="submission" date="2021-01" db="EMBL/GenBank/DDBJ databases">
        <authorList>
            <consortium name="Genoscope - CEA"/>
            <person name="William W."/>
        </authorList>
    </citation>
    <scope>NUCLEOTIDE SEQUENCE</scope>
</reference>
<dbReference type="PANTHER" id="PTHR21581:SF6">
    <property type="entry name" value="TRAFFICKING PROTEIN PARTICLE COMPLEX SUBUNIT 12"/>
    <property type="match status" value="1"/>
</dbReference>
<evidence type="ECO:0000259" key="2">
    <source>
        <dbReference type="Pfam" id="PF00768"/>
    </source>
</evidence>
<dbReference type="GO" id="GO:0009002">
    <property type="term" value="F:serine-type D-Ala-D-Ala carboxypeptidase activity"/>
    <property type="evidence" value="ECO:0007669"/>
    <property type="project" value="InterPro"/>
</dbReference>
<dbReference type="AlphaFoldDB" id="A0A8S1MLN0"/>
<comment type="caution">
    <text evidence="3">The sequence shown here is derived from an EMBL/GenBank/DDBJ whole genome shotgun (WGS) entry which is preliminary data.</text>
</comment>
<sequence>MNQKEGLSVSLQKFHRKSAQSTSDDSQIALPELKGRSLKSATTKPHNNIPMQTPLRYYINESVKQRKRSENHSEFTYIETYLEALQRYAQEEKKKKQIQTLQINSFPILPGQVMRQRIKKYAEIQQREVTKYFVRKEQQPKQPISTAGLSIMSQKSIVSQGSKSDVLSISLPISSKIKHKVSSKKWAIFKRNKGETKFQKIYSYQDQQKSEVASITKVMTCYTTLKFLEEKRIDMESIRIKIPGHAECIDGTSAFLNAGGIMNVKQLLFAMMLPSGNDAALVLSYSIAFLKTCDNIQRYCNGHYIDCELEIEKNKFQLRAQFLQMMNNHADILKMDKTNYNSVHGLNDTLNVSCALDIYKLVEECIKIQEFMEIVNTRCFKTYAITDQGKQGTYYKWKNTNKLLKKEGWEGIKTGITSNAGPCFSGYYKTDDFDAIVIVLQSSNMLQRFKDAEILIKLL</sequence>
<keyword evidence="4" id="KW-1185">Reference proteome</keyword>
<dbReference type="InterPro" id="IPR001967">
    <property type="entry name" value="Peptidase_S11_N"/>
</dbReference>
<feature type="region of interest" description="Disordered" evidence="1">
    <location>
        <begin position="1"/>
        <end position="51"/>
    </location>
</feature>
<feature type="compositionally biased region" description="Polar residues" evidence="1">
    <location>
        <begin position="39"/>
        <end position="51"/>
    </location>
</feature>
<feature type="domain" description="Peptidase S11 D-alanyl-D-alanine carboxypeptidase A N-terminal" evidence="2">
    <location>
        <begin position="180"/>
        <end position="287"/>
    </location>
</feature>
<dbReference type="EMBL" id="CAJJDN010000042">
    <property type="protein sequence ID" value="CAD8081907.1"/>
    <property type="molecule type" value="Genomic_DNA"/>
</dbReference>
<feature type="domain" description="Peptidase S11 D-alanyl-D-alanine carboxypeptidase A N-terminal" evidence="2">
    <location>
        <begin position="320"/>
        <end position="443"/>
    </location>
</feature>
<evidence type="ECO:0000313" key="4">
    <source>
        <dbReference type="Proteomes" id="UP000692954"/>
    </source>
</evidence>
<dbReference type="PANTHER" id="PTHR21581">
    <property type="entry name" value="D-ALANYL-D-ALANINE CARBOXYPEPTIDASE"/>
    <property type="match status" value="1"/>
</dbReference>
<evidence type="ECO:0000313" key="3">
    <source>
        <dbReference type="EMBL" id="CAD8081907.1"/>
    </source>
</evidence>
<dbReference type="Pfam" id="PF00768">
    <property type="entry name" value="Peptidase_S11"/>
    <property type="match status" value="2"/>
</dbReference>
<dbReference type="FunFam" id="3.40.710.10:FF:000097">
    <property type="entry name" value="Uncharacterized protein"/>
    <property type="match status" value="1"/>
</dbReference>
<dbReference type="OrthoDB" id="290875at2759"/>
<proteinExistence type="predicted"/>
<feature type="compositionally biased region" description="Polar residues" evidence="1">
    <location>
        <begin position="1"/>
        <end position="11"/>
    </location>
</feature>
<name>A0A8S1MLN0_9CILI</name>
<protein>
    <recommendedName>
        <fullName evidence="2">Peptidase S11 D-alanyl-D-alanine carboxypeptidase A N-terminal domain-containing protein</fullName>
    </recommendedName>
</protein>
<organism evidence="3 4">
    <name type="scientific">Paramecium sonneborni</name>
    <dbReference type="NCBI Taxonomy" id="65129"/>
    <lineage>
        <taxon>Eukaryota</taxon>
        <taxon>Sar</taxon>
        <taxon>Alveolata</taxon>
        <taxon>Ciliophora</taxon>
        <taxon>Intramacronucleata</taxon>
        <taxon>Oligohymenophorea</taxon>
        <taxon>Peniculida</taxon>
        <taxon>Parameciidae</taxon>
        <taxon>Paramecium</taxon>
    </lineage>
</organism>
<dbReference type="GO" id="GO:0006508">
    <property type="term" value="P:proteolysis"/>
    <property type="evidence" value="ECO:0007669"/>
    <property type="project" value="InterPro"/>
</dbReference>